<evidence type="ECO:0000259" key="1">
    <source>
        <dbReference type="PROSITE" id="PS50943"/>
    </source>
</evidence>
<dbReference type="InterPro" id="IPR010057">
    <property type="entry name" value="Transcription_activator_Rgg_C"/>
</dbReference>
<protein>
    <submittedName>
        <fullName evidence="2">XRE family transcriptional regulator</fullName>
    </submittedName>
</protein>
<evidence type="ECO:0000313" key="2">
    <source>
        <dbReference type="EMBL" id="GBG05334.1"/>
    </source>
</evidence>
<evidence type="ECO:0000313" key="3">
    <source>
        <dbReference type="Proteomes" id="UP000257317"/>
    </source>
</evidence>
<dbReference type="PANTHER" id="PTHR37038">
    <property type="entry name" value="TRANSCRIPTIONAL REGULATOR-RELATED"/>
    <property type="match status" value="1"/>
</dbReference>
<keyword evidence="3" id="KW-1185">Reference proteome</keyword>
<organism evidence="2 3">
    <name type="scientific">Lactobacillus rodentium</name>
    <dbReference type="NCBI Taxonomy" id="947835"/>
    <lineage>
        <taxon>Bacteria</taxon>
        <taxon>Bacillati</taxon>
        <taxon>Bacillota</taxon>
        <taxon>Bacilli</taxon>
        <taxon>Lactobacillales</taxon>
        <taxon>Lactobacillaceae</taxon>
        <taxon>Lactobacillus</taxon>
    </lineage>
</organism>
<dbReference type="AlphaFoldDB" id="A0A2Z6T7C8"/>
<dbReference type="SMART" id="SM00530">
    <property type="entry name" value="HTH_XRE"/>
    <property type="match status" value="1"/>
</dbReference>
<dbReference type="Pfam" id="PF01381">
    <property type="entry name" value="HTH_3"/>
    <property type="match status" value="1"/>
</dbReference>
<accession>A0A2Z6T7C8</accession>
<dbReference type="RefSeq" id="WP_117118665.1">
    <property type="nucleotide sequence ID" value="NZ_BFBY01000011.1"/>
</dbReference>
<dbReference type="CDD" id="cd00093">
    <property type="entry name" value="HTH_XRE"/>
    <property type="match status" value="1"/>
</dbReference>
<gene>
    <name evidence="2" type="primary">xre</name>
    <name evidence="2" type="ORF">LrDSM24759_12480</name>
</gene>
<sequence>MFGEKFKELRKEQNISLATAAENITTVSTLSRWENGQTNIKFEQMIELLNNIHFSLLEFISITIITPHTPFVDQVNKALNANSDLELRQLGLKWIKIYHTSHQQDDLLNAATACSFYLNLTSKNIFPHNYLEELIDAFSKVNYWSHYYIVNFGNSLMLLPPKNIYGFASLIINNLLEIKKGGFEYFIDTIDTLLNAAQILIYFSPDHAKLLLDKLNNIQLTKYSMYIIVRRQFLNQLLHYKLTGDSTFLTKLLSTLNILEMNSMTQMFEEAYKRVKLEN</sequence>
<name>A0A2Z6T7C8_9LACO</name>
<dbReference type="Pfam" id="PF21259">
    <property type="entry name" value="Rgg_C"/>
    <property type="match status" value="1"/>
</dbReference>
<dbReference type="PROSITE" id="PS50943">
    <property type="entry name" value="HTH_CROC1"/>
    <property type="match status" value="1"/>
</dbReference>
<dbReference type="InterPro" id="IPR053163">
    <property type="entry name" value="HTH-type_regulator_Rgg"/>
</dbReference>
<dbReference type="OrthoDB" id="2311615at2"/>
<dbReference type="Proteomes" id="UP000257317">
    <property type="component" value="Unassembled WGS sequence"/>
</dbReference>
<dbReference type="InterPro" id="IPR001387">
    <property type="entry name" value="Cro/C1-type_HTH"/>
</dbReference>
<proteinExistence type="predicted"/>
<dbReference type="SUPFAM" id="SSF47413">
    <property type="entry name" value="lambda repressor-like DNA-binding domains"/>
    <property type="match status" value="1"/>
</dbReference>
<dbReference type="InterPro" id="IPR010982">
    <property type="entry name" value="Lambda_DNA-bd_dom_sf"/>
</dbReference>
<comment type="caution">
    <text evidence="2">The sequence shown here is derived from an EMBL/GenBank/DDBJ whole genome shotgun (WGS) entry which is preliminary data.</text>
</comment>
<dbReference type="Gene3D" id="1.10.260.40">
    <property type="entry name" value="lambda repressor-like DNA-binding domains"/>
    <property type="match status" value="1"/>
</dbReference>
<feature type="domain" description="HTH cro/C1-type" evidence="1">
    <location>
        <begin position="6"/>
        <end position="59"/>
    </location>
</feature>
<reference evidence="3" key="1">
    <citation type="submission" date="2018-03" db="EMBL/GenBank/DDBJ databases">
        <title>New taxa in the Lactobacillus gasseri group.</title>
        <authorList>
            <person name="Tanizawa Y."/>
            <person name="Tohno M."/>
            <person name="Endo A."/>
            <person name="Arita M."/>
        </authorList>
    </citation>
    <scope>NUCLEOTIDE SEQUENCE [LARGE SCALE GENOMIC DNA]</scope>
    <source>
        <strain evidence="3">DSM 24759</strain>
    </source>
</reference>
<dbReference type="EMBL" id="BFBY01000011">
    <property type="protein sequence ID" value="GBG05334.1"/>
    <property type="molecule type" value="Genomic_DNA"/>
</dbReference>
<dbReference type="GO" id="GO:0003677">
    <property type="term" value="F:DNA binding"/>
    <property type="evidence" value="ECO:0007669"/>
    <property type="project" value="InterPro"/>
</dbReference>